<accession>A0A645G8A2</accession>
<name>A0A645G8A2_9ZZZZ</name>
<sequence length="86" mass="9340">MLQGSINNGVALPCIAGSKQQLGVSGSQNAVVDELLNAALCVFGTEKYDFLKRIYHFLIQIGVIRGLRVRVPDIIGDKQAEADIRL</sequence>
<proteinExistence type="predicted"/>
<organism evidence="1">
    <name type="scientific">bioreactor metagenome</name>
    <dbReference type="NCBI Taxonomy" id="1076179"/>
    <lineage>
        <taxon>unclassified sequences</taxon>
        <taxon>metagenomes</taxon>
        <taxon>ecological metagenomes</taxon>
    </lineage>
</organism>
<dbReference type="EMBL" id="VSSQ01070414">
    <property type="protein sequence ID" value="MPN22220.1"/>
    <property type="molecule type" value="Genomic_DNA"/>
</dbReference>
<protein>
    <submittedName>
        <fullName evidence="1">Uncharacterized protein</fullName>
    </submittedName>
</protein>
<gene>
    <name evidence="1" type="ORF">SDC9_169603</name>
</gene>
<reference evidence="1" key="1">
    <citation type="submission" date="2019-08" db="EMBL/GenBank/DDBJ databases">
        <authorList>
            <person name="Kucharzyk K."/>
            <person name="Murdoch R.W."/>
            <person name="Higgins S."/>
            <person name="Loffler F."/>
        </authorList>
    </citation>
    <scope>NUCLEOTIDE SEQUENCE</scope>
</reference>
<dbReference type="AlphaFoldDB" id="A0A645G8A2"/>
<comment type="caution">
    <text evidence="1">The sequence shown here is derived from an EMBL/GenBank/DDBJ whole genome shotgun (WGS) entry which is preliminary data.</text>
</comment>
<evidence type="ECO:0000313" key="1">
    <source>
        <dbReference type="EMBL" id="MPN22220.1"/>
    </source>
</evidence>